<feature type="transmembrane region" description="Helical" evidence="1">
    <location>
        <begin position="73"/>
        <end position="91"/>
    </location>
</feature>
<feature type="transmembrane region" description="Helical" evidence="1">
    <location>
        <begin position="97"/>
        <end position="119"/>
    </location>
</feature>
<evidence type="ECO:0000313" key="2">
    <source>
        <dbReference type="EMBL" id="MFC5969927.1"/>
    </source>
</evidence>
<proteinExistence type="predicted"/>
<sequence>MSSLGSTFGRLRPPPRLLWSVLSVFALLVLLFSLLDGALLFGVVVVSFVVLWSGVGWLVYAYAEQRGAPIVQWPVRGALVASVLVLLYALLIEQALLLGIVAAMLLVAASVVVGVLLTLEGR</sequence>
<dbReference type="AlphaFoldDB" id="A0ABD5RH89"/>
<reference evidence="2 3" key="1">
    <citation type="journal article" date="2019" name="Int. J. Syst. Evol. Microbiol.">
        <title>The Global Catalogue of Microorganisms (GCM) 10K type strain sequencing project: providing services to taxonomists for standard genome sequencing and annotation.</title>
        <authorList>
            <consortium name="The Broad Institute Genomics Platform"/>
            <consortium name="The Broad Institute Genome Sequencing Center for Infectious Disease"/>
            <person name="Wu L."/>
            <person name="Ma J."/>
        </authorList>
    </citation>
    <scope>NUCLEOTIDE SEQUENCE [LARGE SCALE GENOMIC DNA]</scope>
    <source>
        <strain evidence="2 3">CGMCC 1.12543</strain>
    </source>
</reference>
<evidence type="ECO:0000313" key="3">
    <source>
        <dbReference type="Proteomes" id="UP001596099"/>
    </source>
</evidence>
<dbReference type="RefSeq" id="WP_247418330.1">
    <property type="nucleotide sequence ID" value="NZ_JALLGW010000001.1"/>
</dbReference>
<dbReference type="Proteomes" id="UP001596099">
    <property type="component" value="Unassembled WGS sequence"/>
</dbReference>
<dbReference type="EMBL" id="JBHSQH010000001">
    <property type="protein sequence ID" value="MFC5969927.1"/>
    <property type="molecule type" value="Genomic_DNA"/>
</dbReference>
<accession>A0ABD5RH89</accession>
<protein>
    <submittedName>
        <fullName evidence="2">Uncharacterized protein</fullName>
    </submittedName>
</protein>
<comment type="caution">
    <text evidence="2">The sequence shown here is derived from an EMBL/GenBank/DDBJ whole genome shotgun (WGS) entry which is preliminary data.</text>
</comment>
<feature type="transmembrane region" description="Helical" evidence="1">
    <location>
        <begin position="41"/>
        <end position="61"/>
    </location>
</feature>
<evidence type="ECO:0000256" key="1">
    <source>
        <dbReference type="SAM" id="Phobius"/>
    </source>
</evidence>
<keyword evidence="1" id="KW-1133">Transmembrane helix</keyword>
<name>A0ABD5RH89_9EURY</name>
<keyword evidence="1" id="KW-0472">Membrane</keyword>
<feature type="transmembrane region" description="Helical" evidence="1">
    <location>
        <begin position="17"/>
        <end position="35"/>
    </location>
</feature>
<keyword evidence="1" id="KW-0812">Transmembrane</keyword>
<organism evidence="2 3">
    <name type="scientific">Halomarina salina</name>
    <dbReference type="NCBI Taxonomy" id="1872699"/>
    <lineage>
        <taxon>Archaea</taxon>
        <taxon>Methanobacteriati</taxon>
        <taxon>Methanobacteriota</taxon>
        <taxon>Stenosarchaea group</taxon>
        <taxon>Halobacteria</taxon>
        <taxon>Halobacteriales</taxon>
        <taxon>Natronomonadaceae</taxon>
        <taxon>Halomarina</taxon>
    </lineage>
</organism>
<gene>
    <name evidence="2" type="ORF">ACFPYI_01150</name>
</gene>
<keyword evidence="3" id="KW-1185">Reference proteome</keyword>